<dbReference type="EMBL" id="JBIMZQ010000040">
    <property type="protein sequence ID" value="KAL3660644.1"/>
    <property type="molecule type" value="Genomic_DNA"/>
</dbReference>
<protein>
    <submittedName>
        <fullName evidence="2">Uncharacterized protein</fullName>
    </submittedName>
</protein>
<proteinExistence type="predicted"/>
<accession>A0ABD3F2Z9</accession>
<evidence type="ECO:0000313" key="2">
    <source>
        <dbReference type="EMBL" id="KAL3660644.1"/>
    </source>
</evidence>
<reference evidence="2 3" key="1">
    <citation type="submission" date="2024-09" db="EMBL/GenBank/DDBJ databases">
        <title>Genome sequencing and assembly of Phytophthora oleae, isolate VK10A, causative agent of rot of olive drupes.</title>
        <authorList>
            <person name="Conti Taguali S."/>
            <person name="Riolo M."/>
            <person name="La Spada F."/>
            <person name="Cacciola S.O."/>
            <person name="Dionisio G."/>
        </authorList>
    </citation>
    <scope>NUCLEOTIDE SEQUENCE [LARGE SCALE GENOMIC DNA]</scope>
    <source>
        <strain evidence="2 3">VK10A</strain>
    </source>
</reference>
<gene>
    <name evidence="2" type="ORF">V7S43_014398</name>
</gene>
<feature type="region of interest" description="Disordered" evidence="1">
    <location>
        <begin position="168"/>
        <end position="190"/>
    </location>
</feature>
<dbReference type="AlphaFoldDB" id="A0ABD3F2Z9"/>
<evidence type="ECO:0000256" key="1">
    <source>
        <dbReference type="SAM" id="MobiDB-lite"/>
    </source>
</evidence>
<feature type="compositionally biased region" description="Polar residues" evidence="1">
    <location>
        <begin position="173"/>
        <end position="189"/>
    </location>
</feature>
<organism evidence="2 3">
    <name type="scientific">Phytophthora oleae</name>
    <dbReference type="NCBI Taxonomy" id="2107226"/>
    <lineage>
        <taxon>Eukaryota</taxon>
        <taxon>Sar</taxon>
        <taxon>Stramenopiles</taxon>
        <taxon>Oomycota</taxon>
        <taxon>Peronosporomycetes</taxon>
        <taxon>Peronosporales</taxon>
        <taxon>Peronosporaceae</taxon>
        <taxon>Phytophthora</taxon>
    </lineage>
</organism>
<dbReference type="Proteomes" id="UP001632037">
    <property type="component" value="Unassembled WGS sequence"/>
</dbReference>
<sequence length="267" mass="30688">MGRGGEERYSEWTFTETLTLDDVEIRERQQVDEEGEVCVVPYAHAVQGRETAKITYRELRKVCSYLGVRYYKNRPKDFMTELIAQQKLNGHVPESYRKKRTAENMVEQVQQQKENENVENQTPTEETLPLFISDKRQRVATDVADVPLPSISTDANATNAFLQPVSAVESAHQHSPSTNNSTEIPTTPTEPVLPRIHVEMSLTDRVDTFNLLRHIRQQIQHVEDEIVAHTGNDTARTSVVKGQRLNEDLQFYLAERRSLIQQLENSR</sequence>
<keyword evidence="3" id="KW-1185">Reference proteome</keyword>
<name>A0ABD3F2Z9_9STRA</name>
<comment type="caution">
    <text evidence="2">The sequence shown here is derived from an EMBL/GenBank/DDBJ whole genome shotgun (WGS) entry which is preliminary data.</text>
</comment>
<evidence type="ECO:0000313" key="3">
    <source>
        <dbReference type="Proteomes" id="UP001632037"/>
    </source>
</evidence>